<dbReference type="Proteomes" id="UP000638313">
    <property type="component" value="Unassembled WGS sequence"/>
</dbReference>
<dbReference type="EMBL" id="BNBD01000009">
    <property type="protein sequence ID" value="GHF57707.1"/>
    <property type="molecule type" value="Genomic_DNA"/>
</dbReference>
<sequence length="83" mass="9180">MTTDAPAITQRRARAALRWPWERYVSVDVSVVGYVMAKLRLLCPYGVTISSTHLDGQIGDKGSHRSRAGFRMVSDLGFPVGNE</sequence>
<organism evidence="1 2">
    <name type="scientific">Streptomyces mashuensis</name>
    <dbReference type="NCBI Taxonomy" id="33904"/>
    <lineage>
        <taxon>Bacteria</taxon>
        <taxon>Bacillati</taxon>
        <taxon>Actinomycetota</taxon>
        <taxon>Actinomycetes</taxon>
        <taxon>Kitasatosporales</taxon>
        <taxon>Streptomycetaceae</taxon>
        <taxon>Streptomyces</taxon>
    </lineage>
</organism>
<keyword evidence="2" id="KW-1185">Reference proteome</keyword>
<evidence type="ECO:0000313" key="2">
    <source>
        <dbReference type="Proteomes" id="UP000638313"/>
    </source>
</evidence>
<comment type="caution">
    <text evidence="1">The sequence shown here is derived from an EMBL/GenBank/DDBJ whole genome shotgun (WGS) entry which is preliminary data.</text>
</comment>
<proteinExistence type="predicted"/>
<dbReference type="AlphaFoldDB" id="A0A919B505"/>
<protein>
    <submittedName>
        <fullName evidence="1">Uncharacterized protein</fullName>
    </submittedName>
</protein>
<evidence type="ECO:0000313" key="1">
    <source>
        <dbReference type="EMBL" id="GHF57707.1"/>
    </source>
</evidence>
<gene>
    <name evidence="1" type="ORF">GCM10010218_43900</name>
</gene>
<reference evidence="1" key="2">
    <citation type="submission" date="2020-09" db="EMBL/GenBank/DDBJ databases">
        <authorList>
            <person name="Sun Q."/>
            <person name="Ohkuma M."/>
        </authorList>
    </citation>
    <scope>NUCLEOTIDE SEQUENCE</scope>
    <source>
        <strain evidence="1">JCM 4059</strain>
    </source>
</reference>
<name>A0A919B505_9ACTN</name>
<accession>A0A919B505</accession>
<reference evidence="1" key="1">
    <citation type="journal article" date="2014" name="Int. J. Syst. Evol. Microbiol.">
        <title>Complete genome sequence of Corynebacterium casei LMG S-19264T (=DSM 44701T), isolated from a smear-ripened cheese.</title>
        <authorList>
            <consortium name="US DOE Joint Genome Institute (JGI-PGF)"/>
            <person name="Walter F."/>
            <person name="Albersmeier A."/>
            <person name="Kalinowski J."/>
            <person name="Ruckert C."/>
        </authorList>
    </citation>
    <scope>NUCLEOTIDE SEQUENCE</scope>
    <source>
        <strain evidence="1">JCM 4059</strain>
    </source>
</reference>